<dbReference type="PANTHER" id="PTHR33279:SF6">
    <property type="entry name" value="SULFUR CARRIER PROTEIN YEDF-RELATED"/>
    <property type="match status" value="1"/>
</dbReference>
<dbReference type="Pfam" id="PF01206">
    <property type="entry name" value="TusA"/>
    <property type="match status" value="1"/>
</dbReference>
<comment type="caution">
    <text evidence="3">The sequence shown here is derived from an EMBL/GenBank/DDBJ whole genome shotgun (WGS) entry which is preliminary data.</text>
</comment>
<dbReference type="SUPFAM" id="SSF64307">
    <property type="entry name" value="SirA-like"/>
    <property type="match status" value="1"/>
</dbReference>
<dbReference type="AlphaFoldDB" id="A0A369BII5"/>
<dbReference type="GO" id="GO:0016740">
    <property type="term" value="F:transferase activity"/>
    <property type="evidence" value="ECO:0007669"/>
    <property type="project" value="UniProtKB-KW"/>
</dbReference>
<evidence type="ECO:0000313" key="4">
    <source>
        <dbReference type="Proteomes" id="UP000253090"/>
    </source>
</evidence>
<evidence type="ECO:0000256" key="1">
    <source>
        <dbReference type="ARBA" id="ARBA00008984"/>
    </source>
</evidence>
<dbReference type="Gene3D" id="3.30.110.40">
    <property type="entry name" value="TusA-like domain"/>
    <property type="match status" value="1"/>
</dbReference>
<dbReference type="Proteomes" id="UP000253090">
    <property type="component" value="Unassembled WGS sequence"/>
</dbReference>
<dbReference type="PROSITE" id="PS01148">
    <property type="entry name" value="UPF0033"/>
    <property type="match status" value="1"/>
</dbReference>
<gene>
    <name evidence="3" type="ORF">DFP94_103110</name>
</gene>
<dbReference type="InterPro" id="IPR001455">
    <property type="entry name" value="TusA-like"/>
</dbReference>
<evidence type="ECO:0000259" key="2">
    <source>
        <dbReference type="PROSITE" id="PS01148"/>
    </source>
</evidence>
<dbReference type="PANTHER" id="PTHR33279">
    <property type="entry name" value="SULFUR CARRIER PROTEIN YEDF-RELATED"/>
    <property type="match status" value="1"/>
</dbReference>
<comment type="similarity">
    <text evidence="1">Belongs to the sulfur carrier protein TusA family.</text>
</comment>
<protein>
    <submittedName>
        <fullName evidence="3">TusA-related sulfurtransferase</fullName>
    </submittedName>
</protein>
<evidence type="ECO:0000313" key="3">
    <source>
        <dbReference type="EMBL" id="RCX20386.1"/>
    </source>
</evidence>
<feature type="domain" description="UPF0033" evidence="2">
    <location>
        <begin position="4"/>
        <end position="28"/>
    </location>
</feature>
<keyword evidence="3" id="KW-0808">Transferase</keyword>
<dbReference type="OrthoDB" id="9796234at2"/>
<proteinExistence type="inferred from homology"/>
<dbReference type="CDD" id="cd00291">
    <property type="entry name" value="SirA_YedF_YeeD"/>
    <property type="match status" value="1"/>
</dbReference>
<name>A0A369BII5_9BACL</name>
<sequence length="73" mass="8100">MIEIDCLGEICPVPVMMLKKHQKAIKNGECVLLITDHSCARKSISQFCDHAGMICSVQEVINGVWEITIEAKV</sequence>
<keyword evidence="4" id="KW-1185">Reference proteome</keyword>
<dbReference type="EMBL" id="QPJW01000003">
    <property type="protein sequence ID" value="RCX20386.1"/>
    <property type="molecule type" value="Genomic_DNA"/>
</dbReference>
<dbReference type="RefSeq" id="WP_114496472.1">
    <property type="nucleotide sequence ID" value="NZ_QPJW01000003.1"/>
</dbReference>
<reference evidence="3 4" key="1">
    <citation type="submission" date="2018-07" db="EMBL/GenBank/DDBJ databases">
        <title>Genomic Encyclopedia of Type Strains, Phase III (KMG-III): the genomes of soil and plant-associated and newly described type strains.</title>
        <authorList>
            <person name="Whitman W."/>
        </authorList>
    </citation>
    <scope>NUCLEOTIDE SEQUENCE [LARGE SCALE GENOMIC DNA]</scope>
    <source>
        <strain evidence="3 4">CECT 8333</strain>
    </source>
</reference>
<accession>A0A369BII5</accession>
<organism evidence="3 4">
    <name type="scientific">Fontibacillus phaseoli</name>
    <dbReference type="NCBI Taxonomy" id="1416533"/>
    <lineage>
        <taxon>Bacteria</taxon>
        <taxon>Bacillati</taxon>
        <taxon>Bacillota</taxon>
        <taxon>Bacilli</taxon>
        <taxon>Bacillales</taxon>
        <taxon>Paenibacillaceae</taxon>
        <taxon>Fontibacillus</taxon>
    </lineage>
</organism>
<dbReference type="InterPro" id="IPR036868">
    <property type="entry name" value="TusA-like_sf"/>
</dbReference>